<accession>A0A101T495</accession>
<name>A0A101T495_9ACTN</name>
<evidence type="ECO:0000313" key="2">
    <source>
        <dbReference type="Proteomes" id="UP000052982"/>
    </source>
</evidence>
<dbReference type="STRING" id="1943.AQJ64_12015"/>
<proteinExistence type="predicted"/>
<dbReference type="Proteomes" id="UP000052982">
    <property type="component" value="Unassembled WGS sequence"/>
</dbReference>
<organism evidence="1 2">
    <name type="scientific">Streptomyces griseoruber</name>
    <dbReference type="NCBI Taxonomy" id="1943"/>
    <lineage>
        <taxon>Bacteria</taxon>
        <taxon>Bacillati</taxon>
        <taxon>Actinomycetota</taxon>
        <taxon>Actinomycetes</taxon>
        <taxon>Kitasatosporales</taxon>
        <taxon>Streptomycetaceae</taxon>
        <taxon>Streptomyces</taxon>
    </lineage>
</organism>
<dbReference type="EMBL" id="LMWW01000013">
    <property type="protein sequence ID" value="KUN85429.1"/>
    <property type="molecule type" value="Genomic_DNA"/>
</dbReference>
<dbReference type="AlphaFoldDB" id="A0A101T495"/>
<reference evidence="1 2" key="1">
    <citation type="submission" date="2015-10" db="EMBL/GenBank/DDBJ databases">
        <title>Draft genome sequence of Streptomyces griseoruber DSM 40281, type strain for the species Streptomyces griseoruber.</title>
        <authorList>
            <person name="Ruckert C."/>
            <person name="Winkler A."/>
            <person name="Kalinowski J."/>
            <person name="Kampfer P."/>
            <person name="Glaeser S."/>
        </authorList>
    </citation>
    <scope>NUCLEOTIDE SEQUENCE [LARGE SCALE GENOMIC DNA]</scope>
    <source>
        <strain evidence="1 2">DSM 40281</strain>
    </source>
</reference>
<protein>
    <submittedName>
        <fullName evidence="1">Uncharacterized protein</fullName>
    </submittedName>
</protein>
<comment type="caution">
    <text evidence="1">The sequence shown here is derived from an EMBL/GenBank/DDBJ whole genome shotgun (WGS) entry which is preliminary data.</text>
</comment>
<gene>
    <name evidence="1" type="ORF">AQJ64_12015</name>
</gene>
<evidence type="ECO:0000313" key="1">
    <source>
        <dbReference type="EMBL" id="KUN85429.1"/>
    </source>
</evidence>
<sequence>MGVSLHVDELVIRGVDGVRRADADRIARAFTRELTRLLTEQPPTAESVSYDVLGGLRPLPATTSPRRLGRELARAVHRELVR</sequence>
<keyword evidence="2" id="KW-1185">Reference proteome</keyword>